<dbReference type="Gene3D" id="3.40.50.1000">
    <property type="entry name" value="HAD superfamily/HAD-like"/>
    <property type="match status" value="1"/>
</dbReference>
<reference evidence="3 4" key="1">
    <citation type="submission" date="2018-08" db="EMBL/GenBank/DDBJ databases">
        <title>Streptomyces globisporus 1912-4Crt, whole genome shotgun sequence.</title>
        <authorList>
            <person name="Matselyukh B."/>
        </authorList>
    </citation>
    <scope>NUCLEOTIDE SEQUENCE [LARGE SCALE GENOMIC DNA]</scope>
    <source>
        <strain evidence="3 4">1912-4Crt</strain>
    </source>
</reference>
<dbReference type="NCBIfam" id="TIGR01493">
    <property type="entry name" value="HAD-SF-IA-v2"/>
    <property type="match status" value="1"/>
</dbReference>
<dbReference type="EMBL" id="QWFA01000206">
    <property type="protein sequence ID" value="ROV65204.1"/>
    <property type="molecule type" value="Genomic_DNA"/>
</dbReference>
<sequence length="231" mass="24986">MTPASRIEVAVFDVLGTMVDQPGGLRTAIREAFPSADEATADRLLADWEEHVAREQRRIADGERPYADSAVLDREAVERVAGDAGLTDPDALRRLATAGERLAPWEDSLTGLAAFARLFPVVGLTNASRAVLLRLNAHTGLRWHQALSAEDARAFKPGKAVYQLALDTAACPPDRTVMIAAHAWDLRGAQALGMRTAYVHRPGGDPPKDTDRFDWRAGGLEELAAELAPFA</sequence>
<dbReference type="RefSeq" id="WP_118905867.1">
    <property type="nucleotide sequence ID" value="NZ_QWFA01000206.1"/>
</dbReference>
<evidence type="ECO:0000313" key="4">
    <source>
        <dbReference type="Proteomes" id="UP000285596"/>
    </source>
</evidence>
<evidence type="ECO:0000256" key="2">
    <source>
        <dbReference type="ARBA" id="ARBA00022801"/>
    </source>
</evidence>
<dbReference type="NCBIfam" id="TIGR01428">
    <property type="entry name" value="HAD_type_II"/>
    <property type="match status" value="1"/>
</dbReference>
<dbReference type="InterPro" id="IPR036412">
    <property type="entry name" value="HAD-like_sf"/>
</dbReference>
<dbReference type="Pfam" id="PF00702">
    <property type="entry name" value="Hydrolase"/>
    <property type="match status" value="1"/>
</dbReference>
<accession>A0A423US83</accession>
<dbReference type="InterPro" id="IPR006439">
    <property type="entry name" value="HAD-SF_hydro_IA"/>
</dbReference>
<gene>
    <name evidence="3" type="ORF">D3105_28645</name>
</gene>
<dbReference type="Gene3D" id="1.10.150.240">
    <property type="entry name" value="Putative phosphatase, domain 2"/>
    <property type="match status" value="1"/>
</dbReference>
<protein>
    <submittedName>
        <fullName evidence="3">Haloacid dehalogenase type II</fullName>
    </submittedName>
</protein>
<dbReference type="SUPFAM" id="SSF56784">
    <property type="entry name" value="HAD-like"/>
    <property type="match status" value="1"/>
</dbReference>
<keyword evidence="2" id="KW-0378">Hydrolase</keyword>
<dbReference type="AlphaFoldDB" id="A0A423US83"/>
<dbReference type="InterPro" id="IPR051540">
    <property type="entry name" value="S-2-haloacid_dehalogenase"/>
</dbReference>
<evidence type="ECO:0000256" key="1">
    <source>
        <dbReference type="ARBA" id="ARBA00008106"/>
    </source>
</evidence>
<dbReference type="InterPro" id="IPR023214">
    <property type="entry name" value="HAD_sf"/>
</dbReference>
<proteinExistence type="inferred from homology"/>
<evidence type="ECO:0000313" key="3">
    <source>
        <dbReference type="EMBL" id="ROV65204.1"/>
    </source>
</evidence>
<dbReference type="PANTHER" id="PTHR43316">
    <property type="entry name" value="HYDROLASE, HALOACID DELAHOGENASE-RELATED"/>
    <property type="match status" value="1"/>
</dbReference>
<name>A0A423US83_STRGL</name>
<dbReference type="GO" id="GO:0019120">
    <property type="term" value="F:hydrolase activity, acting on acid halide bonds, in C-halide compounds"/>
    <property type="evidence" value="ECO:0007669"/>
    <property type="project" value="InterPro"/>
</dbReference>
<dbReference type="InterPro" id="IPR023198">
    <property type="entry name" value="PGP-like_dom2"/>
</dbReference>
<dbReference type="PANTHER" id="PTHR43316:SF3">
    <property type="entry name" value="HALOACID DEHALOGENASE, TYPE II (AFU_ORTHOLOGUE AFUA_2G07750)-RELATED"/>
    <property type="match status" value="1"/>
</dbReference>
<dbReference type="Proteomes" id="UP000285596">
    <property type="component" value="Unassembled WGS sequence"/>
</dbReference>
<dbReference type="InterPro" id="IPR006328">
    <property type="entry name" value="2-HAD"/>
</dbReference>
<comment type="similarity">
    <text evidence="1">Belongs to the HAD-like hydrolase superfamily. S-2-haloalkanoic acid dehalogenase family.</text>
</comment>
<comment type="caution">
    <text evidence="3">The sequence shown here is derived from an EMBL/GenBank/DDBJ whole genome shotgun (WGS) entry which is preliminary data.</text>
</comment>
<organism evidence="3 4">
    <name type="scientific">Streptomyces globisporus</name>
    <dbReference type="NCBI Taxonomy" id="1908"/>
    <lineage>
        <taxon>Bacteria</taxon>
        <taxon>Bacillati</taxon>
        <taxon>Actinomycetota</taxon>
        <taxon>Actinomycetes</taxon>
        <taxon>Kitasatosporales</taxon>
        <taxon>Streptomycetaceae</taxon>
        <taxon>Streptomyces</taxon>
    </lineage>
</organism>